<evidence type="ECO:0000313" key="3">
    <source>
        <dbReference type="Proteomes" id="UP001218170"/>
    </source>
</evidence>
<dbReference type="InterPro" id="IPR013207">
    <property type="entry name" value="LGFP"/>
</dbReference>
<keyword evidence="1" id="KW-0732">Signal</keyword>
<evidence type="ECO:0000313" key="2">
    <source>
        <dbReference type="EMBL" id="MDD7962152.1"/>
    </source>
</evidence>
<organism evidence="2 3">
    <name type="scientific">Microbacterium thalli</name>
    <dbReference type="NCBI Taxonomy" id="3027921"/>
    <lineage>
        <taxon>Bacteria</taxon>
        <taxon>Bacillati</taxon>
        <taxon>Actinomycetota</taxon>
        <taxon>Actinomycetes</taxon>
        <taxon>Micrococcales</taxon>
        <taxon>Microbacteriaceae</taxon>
        <taxon>Microbacterium</taxon>
    </lineage>
</organism>
<feature type="signal peptide" evidence="1">
    <location>
        <begin position="1"/>
        <end position="23"/>
    </location>
</feature>
<keyword evidence="3" id="KW-1185">Reference proteome</keyword>
<dbReference type="Proteomes" id="UP001218170">
    <property type="component" value="Unassembled WGS sequence"/>
</dbReference>
<reference evidence="2 3" key="1">
    <citation type="submission" date="2023-02" db="EMBL/GenBank/DDBJ databases">
        <title>Study of novel species of the Microbacterium genus.</title>
        <authorList>
            <person name="Arroyo-Herrera I."/>
            <person name="Roman-Ponce B."/>
            <person name="Vasquez-Murrieta M.S."/>
        </authorList>
    </citation>
    <scope>NUCLEOTIDE SEQUENCE [LARGE SCALE GENOMIC DNA]</scope>
    <source>
        <strain evidence="2 3">NE1TT3</strain>
    </source>
</reference>
<name>A0ABT5SH59_9MICO</name>
<dbReference type="EMBL" id="JAQZCI010000002">
    <property type="protein sequence ID" value="MDD7962152.1"/>
    <property type="molecule type" value="Genomic_DNA"/>
</dbReference>
<protein>
    <recommendedName>
        <fullName evidence="4">LGFP repeat-containing protein</fullName>
    </recommendedName>
</protein>
<gene>
    <name evidence="2" type="ORF">PUW80_07290</name>
</gene>
<evidence type="ECO:0008006" key="4">
    <source>
        <dbReference type="Google" id="ProtNLM"/>
    </source>
</evidence>
<evidence type="ECO:0000256" key="1">
    <source>
        <dbReference type="SAM" id="SignalP"/>
    </source>
</evidence>
<dbReference type="RefSeq" id="WP_274264345.1">
    <property type="nucleotide sequence ID" value="NZ_JAQZCI010000002.1"/>
</dbReference>
<comment type="caution">
    <text evidence="2">The sequence shown here is derived from an EMBL/GenBank/DDBJ whole genome shotgun (WGS) entry which is preliminary data.</text>
</comment>
<accession>A0ABT5SH59</accession>
<proteinExistence type="predicted"/>
<feature type="chain" id="PRO_5046000417" description="LGFP repeat-containing protein" evidence="1">
    <location>
        <begin position="24"/>
        <end position="770"/>
    </location>
</feature>
<dbReference type="Pfam" id="PF08310">
    <property type="entry name" value="LGFP"/>
    <property type="match status" value="8"/>
</dbReference>
<sequence>MRVRRPALRRALAIVLTAVAVTAGISVTGLTAAAGTAAAQVTEQAPAAVQPMADLSTFDPGHIISDEIFFDSGSMTSAEVQRFLESRVSTCERGYTCLKDWRDTSRTIPGDAMCGPYQGAQQELASTIITKVAQACGISPKVIIVTLQKEQGLVTHTSPSTSRYTIAMGQGCPDTAACDTRYYGFFNQVYGAAWQFKRYANPPGTSNFFNWYAPGKTWNVRFHPNASCGSSPLYIRNQATANLYYYTPYQPNRAALAAGYGTGDGCSAYGNRNFFNYFTDWFGSTRAFEVSGGIGDAYVRAGGASGYLGRATSAERCGLPQDGCFQLFEGGQIHWTNATGGRATHGGILNAWASSGYERGTLGYPTSDETCGLPKSGCVQLFQGGQIHWSPATGAYATSGAILQRWAAGNYERGSLGYPTSSQTCGLVASGCFQYFEGGQIHWSPGTGAYVTSGAFREAWGVAGWERGALGYPTSEASCDSAGVCEQRFQNGSLVRSGTGPVRAVAGQISTAWRSAGATSGQLGAPTSAEVCGLVRSGCFQYFAGGQIHWSPASGAHATTGAVKDAWGTLGWEGGSLGYPTDDLTCTSSTACSQQFERGVIAGPRSGPAFGIMAGMATSWRANPALGMPTSKENCGLIGGGCYQYFTGGQMHWSPATGAWPTSGAVATAWGRVSWERGSLGYPTSGLNCGLRDGGCFQHFQGGDIHVSRAGAFPTWGGIRNAWAASGWENGPLGYPTSFEECTSTSSCVQRFEKGSITWTASGGAVVRRS</sequence>